<dbReference type="Pfam" id="PF05036">
    <property type="entry name" value="SPOR"/>
    <property type="match status" value="1"/>
</dbReference>
<feature type="domain" description="SPOR" evidence="3">
    <location>
        <begin position="572"/>
        <end position="652"/>
    </location>
</feature>
<gene>
    <name evidence="4" type="ORF">E6K73_06945</name>
</gene>
<dbReference type="CDD" id="cd00009">
    <property type="entry name" value="AAA"/>
    <property type="match status" value="1"/>
</dbReference>
<dbReference type="GO" id="GO:0042834">
    <property type="term" value="F:peptidoglycan binding"/>
    <property type="evidence" value="ECO:0007669"/>
    <property type="project" value="InterPro"/>
</dbReference>
<dbReference type="PANTHER" id="PTHR35894">
    <property type="entry name" value="GENERAL SECRETION PATHWAY PROTEIN A-RELATED"/>
    <property type="match status" value="1"/>
</dbReference>
<accession>A0A538SHW2</accession>
<dbReference type="AlphaFoldDB" id="A0A538SHW2"/>
<dbReference type="InterPro" id="IPR052026">
    <property type="entry name" value="ExeA_AAA_ATPase_DNA-bind"/>
</dbReference>
<dbReference type="PROSITE" id="PS51724">
    <property type="entry name" value="SPOR"/>
    <property type="match status" value="1"/>
</dbReference>
<evidence type="ECO:0000259" key="3">
    <source>
        <dbReference type="PROSITE" id="PS51724"/>
    </source>
</evidence>
<keyword evidence="2" id="KW-1133">Transmembrane helix</keyword>
<dbReference type="InterPro" id="IPR003593">
    <property type="entry name" value="AAA+_ATPase"/>
</dbReference>
<dbReference type="EMBL" id="VBOT01000086">
    <property type="protein sequence ID" value="TMQ50949.1"/>
    <property type="molecule type" value="Genomic_DNA"/>
</dbReference>
<evidence type="ECO:0000256" key="1">
    <source>
        <dbReference type="SAM" id="MobiDB-lite"/>
    </source>
</evidence>
<dbReference type="Gene3D" id="3.40.50.300">
    <property type="entry name" value="P-loop containing nucleotide triphosphate hydrolases"/>
    <property type="match status" value="1"/>
</dbReference>
<dbReference type="PANTHER" id="PTHR35894:SF1">
    <property type="entry name" value="PHOSPHORIBULOKINASE _ URIDINE KINASE FAMILY"/>
    <property type="match status" value="1"/>
</dbReference>
<organism evidence="4 5">
    <name type="scientific">Eiseniibacteriota bacterium</name>
    <dbReference type="NCBI Taxonomy" id="2212470"/>
    <lineage>
        <taxon>Bacteria</taxon>
        <taxon>Candidatus Eiseniibacteriota</taxon>
    </lineage>
</organism>
<name>A0A538SHW2_UNCEI</name>
<evidence type="ECO:0000313" key="5">
    <source>
        <dbReference type="Proteomes" id="UP000320184"/>
    </source>
</evidence>
<reference evidence="4 5" key="1">
    <citation type="journal article" date="2019" name="Nat. Microbiol.">
        <title>Mediterranean grassland soil C-N compound turnover is dependent on rainfall and depth, and is mediated by genomically divergent microorganisms.</title>
        <authorList>
            <person name="Diamond S."/>
            <person name="Andeer P.F."/>
            <person name="Li Z."/>
            <person name="Crits-Christoph A."/>
            <person name="Burstein D."/>
            <person name="Anantharaman K."/>
            <person name="Lane K.R."/>
            <person name="Thomas B.C."/>
            <person name="Pan C."/>
            <person name="Northen T.R."/>
            <person name="Banfield J.F."/>
        </authorList>
    </citation>
    <scope>NUCLEOTIDE SEQUENCE [LARGE SCALE GENOMIC DNA]</scope>
    <source>
        <strain evidence="4">WS_3</strain>
    </source>
</reference>
<proteinExistence type="predicted"/>
<evidence type="ECO:0000256" key="2">
    <source>
        <dbReference type="SAM" id="Phobius"/>
    </source>
</evidence>
<dbReference type="InterPro" id="IPR027417">
    <property type="entry name" value="P-loop_NTPase"/>
</dbReference>
<dbReference type="GO" id="GO:0016887">
    <property type="term" value="F:ATP hydrolysis activity"/>
    <property type="evidence" value="ECO:0007669"/>
    <property type="project" value="InterPro"/>
</dbReference>
<comment type="caution">
    <text evidence="4">The sequence shown here is derived from an EMBL/GenBank/DDBJ whole genome shotgun (WGS) entry which is preliminary data.</text>
</comment>
<feature type="transmembrane region" description="Helical" evidence="2">
    <location>
        <begin position="446"/>
        <end position="466"/>
    </location>
</feature>
<feature type="compositionally biased region" description="Basic and acidic residues" evidence="1">
    <location>
        <begin position="295"/>
        <end position="310"/>
    </location>
</feature>
<keyword evidence="2" id="KW-0472">Membrane</keyword>
<dbReference type="SMART" id="SM00382">
    <property type="entry name" value="AAA"/>
    <property type="match status" value="1"/>
</dbReference>
<keyword evidence="2" id="KW-0812">Transmembrane</keyword>
<dbReference type="Pfam" id="PF13401">
    <property type="entry name" value="AAA_22"/>
    <property type="match status" value="1"/>
</dbReference>
<dbReference type="SUPFAM" id="SSF52540">
    <property type="entry name" value="P-loop containing nucleoside triphosphate hydrolases"/>
    <property type="match status" value="1"/>
</dbReference>
<dbReference type="InterPro" id="IPR007730">
    <property type="entry name" value="SPOR-like_dom"/>
</dbReference>
<dbReference type="Proteomes" id="UP000320184">
    <property type="component" value="Unassembled WGS sequence"/>
</dbReference>
<evidence type="ECO:0000313" key="4">
    <source>
        <dbReference type="EMBL" id="TMQ50949.1"/>
    </source>
</evidence>
<dbReference type="InterPro" id="IPR049945">
    <property type="entry name" value="AAA_22"/>
</dbReference>
<protein>
    <submittedName>
        <fullName evidence="4">AAA family ATPase</fullName>
    </submittedName>
</protein>
<sequence>MGIFAPEVRETTTRNGLAVHAENPEQLLAAFQARRHYVATEPHREALARLREGLGARETFLLVTGDPGTGKTELVHQAIAAWGSRAAVAFIANPSLTGTELVEEIVRRFGAEPPSGVTKPQLLASLERVLAEVAERGQVAVLVVDDAHALASEQLDELRLLANAETQNHRRFEIVLVGLPPLETRLSEPAFASLRQRVAVHCQLSALSHKSTRRYINERVGAVGGDSALFPRETCREIYAQTGGVPRAINTLATQAMRRARAAKSKVVTPDHVRAAVAGLLGEAPAGERPATAPSERKKNSVEAKVKERPAPAPAGGKTNTVAATAEDSGAVAEAGAASAPADAPRGPLNETQQEWVARFIGDQGPPRIGALCVRHDEVEFGDEVVPGSVRIVHADGAADEHADVPALAAMANGSDTPAEAARLPRDRRTPRVQERPMHYRPPRGGTSWLFAAAVLGIALAAIFVVQRARQRDGVQGATKVALRGDTGGAEASAVANRAPGFAISDVEPSASASATVVLTVRGHAAAPTVPESRHAVAPVGAAVVAAPPTVSAPAAAPPQRLTPVSGSADSTAASERLTLEVATYIDKERAAAERDRLVAESGLHGWVATRFEGGVEAYRIMLGVFRTSDRAEAAATKLMSRRLVSQARVVPLPPKRERR</sequence>
<feature type="region of interest" description="Disordered" evidence="1">
    <location>
        <begin position="280"/>
        <end position="321"/>
    </location>
</feature>